<dbReference type="Pfam" id="PF08386">
    <property type="entry name" value="Abhydrolase_4"/>
    <property type="match status" value="1"/>
</dbReference>
<evidence type="ECO:0000259" key="4">
    <source>
        <dbReference type="Pfam" id="PF08386"/>
    </source>
</evidence>
<dbReference type="InterPro" id="IPR000073">
    <property type="entry name" value="AB_hydrolase_1"/>
</dbReference>
<evidence type="ECO:0000256" key="1">
    <source>
        <dbReference type="ARBA" id="ARBA00010088"/>
    </source>
</evidence>
<dbReference type="Pfam" id="PF00561">
    <property type="entry name" value="Abhydrolase_1"/>
    <property type="match status" value="1"/>
</dbReference>
<evidence type="ECO:0000256" key="2">
    <source>
        <dbReference type="ARBA" id="ARBA00022801"/>
    </source>
</evidence>
<dbReference type="EMBL" id="JBANRG010000057">
    <property type="protein sequence ID" value="KAK7442765.1"/>
    <property type="molecule type" value="Genomic_DNA"/>
</dbReference>
<keyword evidence="6" id="KW-1185">Reference proteome</keyword>
<feature type="domain" description="AB hydrolase-1" evidence="3">
    <location>
        <begin position="16"/>
        <end position="196"/>
    </location>
</feature>
<dbReference type="PANTHER" id="PTHR43248">
    <property type="entry name" value="2-SUCCINYL-6-HYDROXY-2,4-CYCLOHEXADIENE-1-CARBOXYLATE SYNTHASE"/>
    <property type="match status" value="1"/>
</dbReference>
<dbReference type="InterPro" id="IPR013595">
    <property type="entry name" value="Pept_S33_TAP-like_C"/>
</dbReference>
<evidence type="ECO:0000313" key="6">
    <source>
        <dbReference type="Proteomes" id="UP001498398"/>
    </source>
</evidence>
<proteinExistence type="inferred from homology"/>
<comment type="caution">
    <text evidence="5">The sequence shown here is derived from an EMBL/GenBank/DDBJ whole genome shotgun (WGS) entry which is preliminary data.</text>
</comment>
<evidence type="ECO:0000259" key="3">
    <source>
        <dbReference type="Pfam" id="PF00561"/>
    </source>
</evidence>
<keyword evidence="2" id="KW-0378">Hydrolase</keyword>
<gene>
    <name evidence="5" type="ORF">VKT23_016012</name>
</gene>
<evidence type="ECO:0000313" key="5">
    <source>
        <dbReference type="EMBL" id="KAK7442765.1"/>
    </source>
</evidence>
<dbReference type="PANTHER" id="PTHR43248:SF25">
    <property type="entry name" value="AB HYDROLASE-1 DOMAIN-CONTAINING PROTEIN-RELATED"/>
    <property type="match status" value="1"/>
</dbReference>
<comment type="similarity">
    <text evidence="1">Belongs to the peptidase S33 family.</text>
</comment>
<reference evidence="5 6" key="1">
    <citation type="submission" date="2024-01" db="EMBL/GenBank/DDBJ databases">
        <title>A draft genome for the cacao thread blight pathogen Marasmiellus scandens.</title>
        <authorList>
            <person name="Baruah I.K."/>
            <person name="Leung J."/>
            <person name="Bukari Y."/>
            <person name="Amoako-Attah I."/>
            <person name="Meinhardt L.W."/>
            <person name="Bailey B.A."/>
            <person name="Cohen S.P."/>
        </authorList>
    </citation>
    <scope>NUCLEOTIDE SEQUENCE [LARGE SCALE GENOMIC DNA]</scope>
    <source>
        <strain evidence="5 6">GH-19</strain>
    </source>
</reference>
<feature type="domain" description="Peptidase S33 tripeptidyl aminopeptidase-like C-terminal" evidence="4">
    <location>
        <begin position="301"/>
        <end position="393"/>
    </location>
</feature>
<protein>
    <submittedName>
        <fullName evidence="5">Uncharacterized protein</fullName>
    </submittedName>
</protein>
<organism evidence="5 6">
    <name type="scientific">Marasmiellus scandens</name>
    <dbReference type="NCBI Taxonomy" id="2682957"/>
    <lineage>
        <taxon>Eukaryota</taxon>
        <taxon>Fungi</taxon>
        <taxon>Dikarya</taxon>
        <taxon>Basidiomycota</taxon>
        <taxon>Agaricomycotina</taxon>
        <taxon>Agaricomycetes</taxon>
        <taxon>Agaricomycetidae</taxon>
        <taxon>Agaricales</taxon>
        <taxon>Marasmiineae</taxon>
        <taxon>Omphalotaceae</taxon>
        <taxon>Marasmiellus</taxon>
    </lineage>
</organism>
<accession>A0ABR1IZC7</accession>
<dbReference type="InterPro" id="IPR029058">
    <property type="entry name" value="AB_hydrolase_fold"/>
</dbReference>
<name>A0ABR1IZC7_9AGAR</name>
<dbReference type="Proteomes" id="UP001498398">
    <property type="component" value="Unassembled WGS sequence"/>
</dbReference>
<dbReference type="SUPFAM" id="SSF53474">
    <property type="entry name" value="alpha/beta-Hydrolases"/>
    <property type="match status" value="1"/>
</dbReference>
<dbReference type="InterPro" id="IPR051601">
    <property type="entry name" value="Serine_prot/Carboxylest_S33"/>
</dbReference>
<sequence>MVKLPATVGSAEYGGPVFTNPGGPGGSGVGDILRSGKVYQNMTGNQFDIIGFDPRGVNMTTPGFSAFETAEERLAFFQDQITDVNSTTDALPLARARYQSYGQAAQSSNVSNFMSTADVALDMLAMMNALGQDKLQYYGISYGSYLGQVFATMFPDRVGHIVIDGVIDSEAYLTNDWGTLTQDMDKVMQAFFDSCHSAGPELCPFYASTPSEIAAKLDSIYDSLRAQSLPVVSGGTVAVFTYDKLRASIWGSTTNAFTGFPIIAGTLAQLLQGNVTGVSELREYMSSVNSSFAGVATGFRTECAGWKIHPESRFKGPVGANTSFPILLVGNTADGRTSFEGAKKTNAKFPGSALLTLDAPGHTALIAASSSCISQHVAAYFSNGTLPEEGTVCQPDMQLFGSSPA</sequence>
<dbReference type="Gene3D" id="3.40.50.1820">
    <property type="entry name" value="alpha/beta hydrolase"/>
    <property type="match status" value="1"/>
</dbReference>